<proteinExistence type="inferred from homology"/>
<gene>
    <name evidence="7 10" type="primary">betI</name>
    <name evidence="10" type="ORF">KFQ06_19220</name>
</gene>
<dbReference type="EMBL" id="CP074347">
    <property type="protein sequence ID" value="USV00136.1"/>
    <property type="molecule type" value="Genomic_DNA"/>
</dbReference>
<dbReference type="SUPFAM" id="SSF48498">
    <property type="entry name" value="Tetracyclin repressor-like, C-terminal domain"/>
    <property type="match status" value="1"/>
</dbReference>
<comment type="function">
    <text evidence="6">Repressor involved in the biosynthesis of the osmoprotectant glycine betaine. It represses transcription of the choline transporter BetT and the genes of BetAB involved in the synthesis of glycine betaine.</text>
</comment>
<evidence type="ECO:0000256" key="2">
    <source>
        <dbReference type="ARBA" id="ARBA00022491"/>
    </source>
</evidence>
<dbReference type="Pfam" id="PF13977">
    <property type="entry name" value="TetR_C_6"/>
    <property type="match status" value="1"/>
</dbReference>
<feature type="domain" description="HTH tetR-type" evidence="9">
    <location>
        <begin position="8"/>
        <end position="68"/>
    </location>
</feature>
<protein>
    <recommendedName>
        <fullName evidence="7">HTH-type transcriptional regulator BetI</fullName>
    </recommendedName>
</protein>
<evidence type="ECO:0000256" key="8">
    <source>
        <dbReference type="PROSITE-ProRule" id="PRU00335"/>
    </source>
</evidence>
<dbReference type="RefSeq" id="WP_234586086.1">
    <property type="nucleotide sequence ID" value="NZ_CAMIPG010000009.1"/>
</dbReference>
<dbReference type="SUPFAM" id="SSF46689">
    <property type="entry name" value="Homeodomain-like"/>
    <property type="match status" value="1"/>
</dbReference>
<evidence type="ECO:0000313" key="10">
    <source>
        <dbReference type="EMBL" id="USV00136.1"/>
    </source>
</evidence>
<evidence type="ECO:0000256" key="4">
    <source>
        <dbReference type="ARBA" id="ARBA00023125"/>
    </source>
</evidence>
<evidence type="ECO:0000256" key="7">
    <source>
        <dbReference type="HAMAP-Rule" id="MF_00768"/>
    </source>
</evidence>
<feature type="DNA-binding region" description="H-T-H motif" evidence="7 8">
    <location>
        <begin position="31"/>
        <end position="50"/>
    </location>
</feature>
<dbReference type="InterPro" id="IPR050109">
    <property type="entry name" value="HTH-type_TetR-like_transc_reg"/>
</dbReference>
<dbReference type="Proteomes" id="UP001056873">
    <property type="component" value="Chromosome"/>
</dbReference>
<keyword evidence="11" id="KW-1185">Reference proteome</keyword>
<evidence type="ECO:0000256" key="5">
    <source>
        <dbReference type="ARBA" id="ARBA00023163"/>
    </source>
</evidence>
<dbReference type="InterPro" id="IPR009057">
    <property type="entry name" value="Homeodomain-like_sf"/>
</dbReference>
<comment type="pathway">
    <text evidence="1 7">Amine and polyamine biosynthesis; betaine biosynthesis via choline pathway [regulation].</text>
</comment>
<dbReference type="InterPro" id="IPR023772">
    <property type="entry name" value="DNA-bd_HTH_TetR-type_CS"/>
</dbReference>
<evidence type="ECO:0000256" key="6">
    <source>
        <dbReference type="ARBA" id="ARBA00024936"/>
    </source>
</evidence>
<dbReference type="Pfam" id="PF00440">
    <property type="entry name" value="TetR_N"/>
    <property type="match status" value="1"/>
</dbReference>
<evidence type="ECO:0000256" key="3">
    <source>
        <dbReference type="ARBA" id="ARBA00023015"/>
    </source>
</evidence>
<dbReference type="NCBIfam" id="NF001978">
    <property type="entry name" value="PRK00767.1"/>
    <property type="match status" value="1"/>
</dbReference>
<organism evidence="10 11">
    <name type="scientific">Serratia entomophila</name>
    <dbReference type="NCBI Taxonomy" id="42906"/>
    <lineage>
        <taxon>Bacteria</taxon>
        <taxon>Pseudomonadati</taxon>
        <taxon>Pseudomonadota</taxon>
        <taxon>Gammaproteobacteria</taxon>
        <taxon>Enterobacterales</taxon>
        <taxon>Yersiniaceae</taxon>
        <taxon>Serratia</taxon>
    </lineage>
</organism>
<comment type="function">
    <text evidence="7">Repressor involved in choline regulation of the bet genes.</text>
</comment>
<name>A0ABY5CPV3_9GAMM</name>
<keyword evidence="3 7" id="KW-0805">Transcription regulation</keyword>
<keyword evidence="2 7" id="KW-0678">Repressor</keyword>
<dbReference type="NCBIfam" id="TIGR03384">
    <property type="entry name" value="betaine_BetI"/>
    <property type="match status" value="1"/>
</dbReference>
<keyword evidence="4 7" id="KW-0238">DNA-binding</keyword>
<dbReference type="InterPro" id="IPR001647">
    <property type="entry name" value="HTH_TetR"/>
</dbReference>
<reference evidence="10" key="1">
    <citation type="journal article" date="2022" name="BMC Genomics">
        <title>Genome sequence of the entomopathogenic Serratia entomophila isolate 626 and characterisation of the species specific itaconate degradation pathway.</title>
        <authorList>
            <person name="Vaughan A.L."/>
            <person name="Altermann E."/>
            <person name="Glare T.R."/>
            <person name="Hurst M.R.H."/>
        </authorList>
    </citation>
    <scope>NUCLEOTIDE SEQUENCE</scope>
    <source>
        <strain evidence="10">626</strain>
    </source>
</reference>
<evidence type="ECO:0000313" key="11">
    <source>
        <dbReference type="Proteomes" id="UP001056873"/>
    </source>
</evidence>
<accession>A0ABY5CPV3</accession>
<dbReference type="Gene3D" id="1.10.357.10">
    <property type="entry name" value="Tetracycline Repressor, domain 2"/>
    <property type="match status" value="1"/>
</dbReference>
<evidence type="ECO:0000256" key="1">
    <source>
        <dbReference type="ARBA" id="ARBA00004719"/>
    </source>
</evidence>
<dbReference type="InterPro" id="IPR039538">
    <property type="entry name" value="BetI_C"/>
</dbReference>
<dbReference type="HAMAP" id="MF_00768">
    <property type="entry name" value="HTH_type_BetI"/>
    <property type="match status" value="1"/>
</dbReference>
<dbReference type="PROSITE" id="PS01081">
    <property type="entry name" value="HTH_TETR_1"/>
    <property type="match status" value="1"/>
</dbReference>
<keyword evidence="5 7" id="KW-0804">Transcription</keyword>
<dbReference type="InterPro" id="IPR017757">
    <property type="entry name" value="Tscrpt_rep_BetI"/>
</dbReference>
<sequence>MYRKDIPEQRKEQLINAAFETINVVGLAGVTLSQVAKEAGLSTGIVSHYFGDKDGLLNATMRKILRDLRDAVAECRARAAGDSQSQLFAIIQGNFHPSQTNAVSMRAWLDFWAASMHQPALRRLQRANDRRLYSNICSQFRRALPQQQAREAARGLAAMIDGLWLRGSLAGNETDLQQDCRLACDYVTRILNAAQPAEKPSAKAPRR</sequence>
<dbReference type="PANTHER" id="PTHR30055:SF234">
    <property type="entry name" value="HTH-TYPE TRANSCRIPTIONAL REGULATOR BETI"/>
    <property type="match status" value="1"/>
</dbReference>
<dbReference type="PROSITE" id="PS50977">
    <property type="entry name" value="HTH_TETR_2"/>
    <property type="match status" value="1"/>
</dbReference>
<dbReference type="InterPro" id="IPR036271">
    <property type="entry name" value="Tet_transcr_reg_TetR-rel_C_sf"/>
</dbReference>
<dbReference type="GeneID" id="75024163"/>
<dbReference type="PANTHER" id="PTHR30055">
    <property type="entry name" value="HTH-TYPE TRANSCRIPTIONAL REGULATOR RUTR"/>
    <property type="match status" value="1"/>
</dbReference>
<evidence type="ECO:0000259" key="9">
    <source>
        <dbReference type="PROSITE" id="PS50977"/>
    </source>
</evidence>